<keyword evidence="2" id="KW-1185">Reference proteome</keyword>
<comment type="caution">
    <text evidence="1">The sequence shown here is derived from an EMBL/GenBank/DDBJ whole genome shotgun (WGS) entry which is preliminary data.</text>
</comment>
<accession>A0ACC6LFV1</accession>
<evidence type="ECO:0000313" key="2">
    <source>
        <dbReference type="Proteomes" id="UP001244872"/>
    </source>
</evidence>
<evidence type="ECO:0000313" key="1">
    <source>
        <dbReference type="EMBL" id="MDR9877112.1"/>
    </source>
</evidence>
<proteinExistence type="predicted"/>
<sequence>MVDHGKISMSDLSYDAYLPLATLALSVNCEASTLMAVKATDNRSGSAWYEYDTESAFGLGFHGENWRLGGYRLLVKNVQVDGAPAPSIESVDGKLWFPATEDQAWQPRWMRSVGAVGEADAIPVPVQNLAMDLTIQTRVRKPRGAITEEVPLDGSATLDIVYL</sequence>
<protein>
    <submittedName>
        <fullName evidence="1">DUF1120 domain-containing protein</fullName>
    </submittedName>
</protein>
<organism evidence="1 2">
    <name type="scientific">Pseudomonas allii</name>
    <dbReference type="NCBI Taxonomy" id="2740531"/>
    <lineage>
        <taxon>Bacteria</taxon>
        <taxon>Pseudomonadati</taxon>
        <taxon>Pseudomonadota</taxon>
        <taxon>Gammaproteobacteria</taxon>
        <taxon>Pseudomonadales</taxon>
        <taxon>Pseudomonadaceae</taxon>
        <taxon>Pseudomonas</taxon>
    </lineage>
</organism>
<dbReference type="Proteomes" id="UP001244872">
    <property type="component" value="Unassembled WGS sequence"/>
</dbReference>
<reference evidence="1" key="1">
    <citation type="submission" date="2023-07" db="EMBL/GenBank/DDBJ databases">
        <title>Bioagumentation of soil contaminated with hydrocarbons using Pseudomonas poae 7b strain.</title>
        <authorList>
            <person name="Kumor A."/>
        </authorList>
    </citation>
    <scope>NUCLEOTIDE SEQUENCE</scope>
    <source>
        <strain evidence="1">7b</strain>
    </source>
</reference>
<name>A0ACC6LFV1_9PSED</name>
<gene>
    <name evidence="1" type="ORF">RJC98_18160</name>
</gene>
<dbReference type="EMBL" id="JAVLRO010000006">
    <property type="protein sequence ID" value="MDR9877112.1"/>
    <property type="molecule type" value="Genomic_DNA"/>
</dbReference>